<dbReference type="Proteomes" id="UP000011907">
    <property type="component" value="Unassembled WGS sequence"/>
</dbReference>
<evidence type="ECO:0000313" key="1">
    <source>
        <dbReference type="EMBL" id="EME73086.1"/>
    </source>
</evidence>
<dbReference type="AlphaFoldDB" id="M5NYZ1"/>
<comment type="caution">
    <text evidence="1">The sequence shown here is derived from an EMBL/GenBank/DDBJ whole genome shotgun (WGS) entry which is preliminary data.</text>
</comment>
<dbReference type="InterPro" id="IPR058676">
    <property type="entry name" value="YuzK"/>
</dbReference>
<dbReference type="PATRIC" id="fig|1274524.3.peg.3278"/>
<gene>
    <name evidence="1" type="ORF">BSONL12_15169</name>
</gene>
<protein>
    <submittedName>
        <fullName evidence="1">Uncharacterized protein</fullName>
    </submittedName>
</protein>
<dbReference type="STRING" id="1274524.BSONL12_15169"/>
<dbReference type="GeneID" id="92854996"/>
<name>M5NYZ1_9BACI</name>
<accession>M5NYZ1</accession>
<sequence length="48" mass="5682">MEKAMHRSHGIGYGEYTRSHAVRLEVEKKREEQYKKSKEIVLDLMMTG</sequence>
<dbReference type="Pfam" id="PF26149">
    <property type="entry name" value="YuzK"/>
    <property type="match status" value="1"/>
</dbReference>
<dbReference type="EMBL" id="AOFM01000009">
    <property type="protein sequence ID" value="EME73086.1"/>
    <property type="molecule type" value="Genomic_DNA"/>
</dbReference>
<reference evidence="1 2" key="1">
    <citation type="journal article" date="2013" name="Genome Announc.">
        <title>Draft Whole-Genome Sequence of Bacillus sonorensis Strain L12, a Source of Nonribosomal Lipopeptides.</title>
        <authorList>
            <person name="Adimpong D.B."/>
            <person name="Sorensen K.I."/>
            <person name="Nielsen D.S."/>
            <person name="Thorsen L."/>
            <person name="Rasmussen T.B."/>
            <person name="Derkx P.M."/>
            <person name="Jespersen L."/>
        </authorList>
    </citation>
    <scope>NUCLEOTIDE SEQUENCE [LARGE SCALE GENOMIC DNA]</scope>
    <source>
        <strain evidence="1 2">L12</strain>
    </source>
</reference>
<organism evidence="1 2">
    <name type="scientific">Bacillus sonorensis L12</name>
    <dbReference type="NCBI Taxonomy" id="1274524"/>
    <lineage>
        <taxon>Bacteria</taxon>
        <taxon>Bacillati</taxon>
        <taxon>Bacillota</taxon>
        <taxon>Bacilli</taxon>
        <taxon>Bacillales</taxon>
        <taxon>Bacillaceae</taxon>
        <taxon>Bacillus</taxon>
    </lineage>
</organism>
<proteinExistence type="predicted"/>
<dbReference type="RefSeq" id="WP_006639000.1">
    <property type="nucleotide sequence ID" value="NZ_AOFM01000009.1"/>
</dbReference>
<evidence type="ECO:0000313" key="2">
    <source>
        <dbReference type="Proteomes" id="UP000011907"/>
    </source>
</evidence>